<reference evidence="2 3" key="1">
    <citation type="submission" date="2018-08" db="EMBL/GenBank/DDBJ databases">
        <title>Draft genome sequence of Rhodobacter sphaeroides FY.</title>
        <authorList>
            <person name="Rayyan A."/>
            <person name="Meyer T.E."/>
            <person name="Kyndt J.A."/>
        </authorList>
    </citation>
    <scope>NUCLEOTIDE SEQUENCE [LARGE SCALE GENOMIC DNA]</scope>
    <source>
        <strain evidence="2 3">FY</strain>
    </source>
</reference>
<proteinExistence type="predicted"/>
<gene>
    <name evidence="2" type="ORF">D1114_18145</name>
</gene>
<dbReference type="RefSeq" id="WP_119000985.1">
    <property type="nucleotide sequence ID" value="NZ_CM125964.1"/>
</dbReference>
<dbReference type="InterPro" id="IPR012674">
    <property type="entry name" value="Calycin"/>
</dbReference>
<evidence type="ECO:0000313" key="2">
    <source>
        <dbReference type="EMBL" id="RHZ92150.1"/>
    </source>
</evidence>
<dbReference type="Pfam" id="PF08212">
    <property type="entry name" value="Lipocalin_2"/>
    <property type="match status" value="1"/>
</dbReference>
<dbReference type="EMBL" id="QWGP01000026">
    <property type="protein sequence ID" value="RHZ92150.1"/>
    <property type="molecule type" value="Genomic_DNA"/>
</dbReference>
<dbReference type="AlphaFoldDB" id="A0AAX1UH82"/>
<dbReference type="Proteomes" id="UP000266305">
    <property type="component" value="Unassembled WGS sequence"/>
</dbReference>
<dbReference type="Gene3D" id="2.40.128.20">
    <property type="match status" value="1"/>
</dbReference>
<dbReference type="InterPro" id="IPR000566">
    <property type="entry name" value="Lipocln_cytosolic_FA-bd_dom"/>
</dbReference>
<organism evidence="2 3">
    <name type="scientific">Cereibacter sphaeroides</name>
    <name type="common">Rhodobacter sphaeroides</name>
    <dbReference type="NCBI Taxonomy" id="1063"/>
    <lineage>
        <taxon>Bacteria</taxon>
        <taxon>Pseudomonadati</taxon>
        <taxon>Pseudomonadota</taxon>
        <taxon>Alphaproteobacteria</taxon>
        <taxon>Rhodobacterales</taxon>
        <taxon>Paracoccaceae</taxon>
        <taxon>Cereibacter</taxon>
    </lineage>
</organism>
<accession>A0AAX1UH82</accession>
<evidence type="ECO:0000259" key="1">
    <source>
        <dbReference type="Pfam" id="PF08212"/>
    </source>
</evidence>
<name>A0AAX1UH82_CERSP</name>
<dbReference type="SUPFAM" id="SSF50814">
    <property type="entry name" value="Lipocalins"/>
    <property type="match status" value="1"/>
</dbReference>
<sequence>MSRLTALPLLLLAACAPRVPEPPQTFRDTNQPIWSNAVFEPARIAGDWQEVAAFAQPGACRPGGVAIRPTASGLEMTGRLCLGGRETALAGPLAVTGPGRLLPAGATEPWWVLWVDTDYRTLALGTPSGRFGVLLNRGGPLPPDRLAAAREILEWNGYDLGRLTRF</sequence>
<protein>
    <submittedName>
        <fullName evidence="2">Lipocalin</fullName>
    </submittedName>
</protein>
<comment type="caution">
    <text evidence="2">The sequence shown here is derived from an EMBL/GenBank/DDBJ whole genome shotgun (WGS) entry which is preliminary data.</text>
</comment>
<dbReference type="PROSITE" id="PS51257">
    <property type="entry name" value="PROKAR_LIPOPROTEIN"/>
    <property type="match status" value="1"/>
</dbReference>
<evidence type="ECO:0000313" key="3">
    <source>
        <dbReference type="Proteomes" id="UP000266305"/>
    </source>
</evidence>
<feature type="domain" description="Lipocalin/cytosolic fatty-acid binding" evidence="1">
    <location>
        <begin position="106"/>
        <end position="165"/>
    </location>
</feature>